<keyword evidence="5" id="KW-0539">Nucleus</keyword>
<dbReference type="EMBL" id="SPLM01000074">
    <property type="protein sequence ID" value="TMW62047.1"/>
    <property type="molecule type" value="Genomic_DNA"/>
</dbReference>
<dbReference type="PANTHER" id="PTHR12480">
    <property type="entry name" value="ARGININE DEMETHYLASE AND LYSYL-HYDROXYLASE JMJD"/>
    <property type="match status" value="1"/>
</dbReference>
<evidence type="ECO:0000256" key="3">
    <source>
        <dbReference type="ARBA" id="ARBA00023002"/>
    </source>
</evidence>
<protein>
    <recommendedName>
        <fullName evidence="7">JmjC domain-containing protein</fullName>
    </recommendedName>
</protein>
<feature type="compositionally biased region" description="Basic and acidic residues" evidence="6">
    <location>
        <begin position="7"/>
        <end position="29"/>
    </location>
</feature>
<dbReference type="InterPro" id="IPR041667">
    <property type="entry name" value="Cupin_8"/>
</dbReference>
<feature type="region of interest" description="Disordered" evidence="6">
    <location>
        <begin position="481"/>
        <end position="518"/>
    </location>
</feature>
<keyword evidence="2" id="KW-0479">Metal-binding</keyword>
<dbReference type="FunFam" id="2.60.120.650:FF:000045">
    <property type="entry name" value="F-box protein At1g78280"/>
    <property type="match status" value="1"/>
</dbReference>
<name>A0A8K1CEW6_PYTOL</name>
<proteinExistence type="predicted"/>
<dbReference type="Proteomes" id="UP000794436">
    <property type="component" value="Unassembled WGS sequence"/>
</dbReference>
<evidence type="ECO:0000256" key="5">
    <source>
        <dbReference type="ARBA" id="ARBA00023242"/>
    </source>
</evidence>
<organism evidence="8 9">
    <name type="scientific">Pythium oligandrum</name>
    <name type="common">Mycoparasitic fungus</name>
    <dbReference type="NCBI Taxonomy" id="41045"/>
    <lineage>
        <taxon>Eukaryota</taxon>
        <taxon>Sar</taxon>
        <taxon>Stramenopiles</taxon>
        <taxon>Oomycota</taxon>
        <taxon>Peronosporomycetes</taxon>
        <taxon>Pythiales</taxon>
        <taxon>Pythiaceae</taxon>
        <taxon>Pythium</taxon>
    </lineage>
</organism>
<evidence type="ECO:0000259" key="7">
    <source>
        <dbReference type="PROSITE" id="PS51184"/>
    </source>
</evidence>
<dbReference type="SUPFAM" id="SSF51197">
    <property type="entry name" value="Clavaminate synthase-like"/>
    <property type="match status" value="1"/>
</dbReference>
<keyword evidence="9" id="KW-1185">Reference proteome</keyword>
<evidence type="ECO:0000256" key="6">
    <source>
        <dbReference type="SAM" id="MobiDB-lite"/>
    </source>
</evidence>
<feature type="domain" description="JmjC" evidence="7">
    <location>
        <begin position="266"/>
        <end position="428"/>
    </location>
</feature>
<dbReference type="AlphaFoldDB" id="A0A8K1CEW6"/>
<dbReference type="GO" id="GO:0005634">
    <property type="term" value="C:nucleus"/>
    <property type="evidence" value="ECO:0007669"/>
    <property type="project" value="UniProtKB-SubCell"/>
</dbReference>
<feature type="region of interest" description="Disordered" evidence="6">
    <location>
        <begin position="1"/>
        <end position="34"/>
    </location>
</feature>
<evidence type="ECO:0000313" key="9">
    <source>
        <dbReference type="Proteomes" id="UP000794436"/>
    </source>
</evidence>
<dbReference type="InterPro" id="IPR036047">
    <property type="entry name" value="F-box-like_dom_sf"/>
</dbReference>
<evidence type="ECO:0000256" key="1">
    <source>
        <dbReference type="ARBA" id="ARBA00004123"/>
    </source>
</evidence>
<evidence type="ECO:0000313" key="8">
    <source>
        <dbReference type="EMBL" id="TMW62047.1"/>
    </source>
</evidence>
<dbReference type="PANTHER" id="PTHR12480:SF21">
    <property type="entry name" value="JMJC DOMAIN-CONTAINING PROTEIN 8"/>
    <property type="match status" value="1"/>
</dbReference>
<keyword evidence="3" id="KW-0560">Oxidoreductase</keyword>
<dbReference type="GO" id="GO:0016491">
    <property type="term" value="F:oxidoreductase activity"/>
    <property type="evidence" value="ECO:0007669"/>
    <property type="project" value="UniProtKB-KW"/>
</dbReference>
<keyword evidence="4" id="KW-0408">Iron</keyword>
<dbReference type="GO" id="GO:0000987">
    <property type="term" value="F:cis-regulatory region sequence-specific DNA binding"/>
    <property type="evidence" value="ECO:0007669"/>
    <property type="project" value="TreeGrafter"/>
</dbReference>
<dbReference type="PROSITE" id="PS51184">
    <property type="entry name" value="JMJC"/>
    <property type="match status" value="1"/>
</dbReference>
<dbReference type="InterPro" id="IPR003347">
    <property type="entry name" value="JmjC_dom"/>
</dbReference>
<dbReference type="GO" id="GO:0046872">
    <property type="term" value="F:metal ion binding"/>
    <property type="evidence" value="ECO:0007669"/>
    <property type="project" value="UniProtKB-KW"/>
</dbReference>
<evidence type="ECO:0000256" key="2">
    <source>
        <dbReference type="ARBA" id="ARBA00022723"/>
    </source>
</evidence>
<feature type="compositionally biased region" description="Low complexity" evidence="6">
    <location>
        <begin position="489"/>
        <end position="518"/>
    </location>
</feature>
<dbReference type="SMART" id="SM00558">
    <property type="entry name" value="JmjC"/>
    <property type="match status" value="1"/>
</dbReference>
<dbReference type="InterPro" id="IPR050910">
    <property type="entry name" value="JMJD6_ArgDemeth/LysHydrox"/>
</dbReference>
<comment type="caution">
    <text evidence="8">The sequence shown here is derived from an EMBL/GenBank/DDBJ whole genome shotgun (WGS) entry which is preliminary data.</text>
</comment>
<sequence length="518" mass="58657">MTSSADVSERSHAMEDVEMRPVKRSKVEEAESAPSRRLAHPFGVKPIGNYYEEVAKGVRDCRAPGLGRFHALSDLLMLNFLNWLAPQELCTLSLCSRASYVFASHDELWRTLVLEEMEGNFTPEKTWKQSYITTKTGKPELGRKLRPISVQGLYSDLLFQAFYCAAAPIESSWLAIETIDRRSATEMTLEQFKIEYEAGNKPVIITEAIHTWPAIEKWSDEYLIKTCGAQTFIAGGFDFSMGQYLHYSRTLIDDQPLFIFDKFFAGNVPALAADYTVPEYFQEDFFSYLGGKRPDYRWLIIGPKKSGSSFHIDPNSTNAWNGVIRGSKKWIMFPPDIVPPGVHPSEDGADVSSPVSLMEWFVTFYPQVKKLPAHQRPLEGICREGEILFVPNGWWHIVLNIEESIAITQNFVCRGNVKNVVRFLEEKTDQVSGLPCERRHELKSMFRDAMQHHQSQLLEQIDAELAEERARKNRKSKWELLLEGENGNATSDASTEPSSESTTAQSSGGFSFGFSFAP</sequence>
<comment type="subcellular location">
    <subcellularLocation>
        <location evidence="1">Nucleus</location>
    </subcellularLocation>
</comment>
<evidence type="ECO:0000256" key="4">
    <source>
        <dbReference type="ARBA" id="ARBA00023004"/>
    </source>
</evidence>
<accession>A0A8K1CEW6</accession>
<dbReference type="Pfam" id="PF13621">
    <property type="entry name" value="Cupin_8"/>
    <property type="match status" value="1"/>
</dbReference>
<gene>
    <name evidence="8" type="ORF">Poli38472_009540</name>
</gene>
<dbReference type="OrthoDB" id="424465at2759"/>
<dbReference type="Gene3D" id="2.60.120.650">
    <property type="entry name" value="Cupin"/>
    <property type="match status" value="1"/>
</dbReference>
<dbReference type="SUPFAM" id="SSF81383">
    <property type="entry name" value="F-box domain"/>
    <property type="match status" value="1"/>
</dbReference>
<dbReference type="Gene3D" id="1.20.1280.50">
    <property type="match status" value="1"/>
</dbReference>
<reference evidence="8" key="1">
    <citation type="submission" date="2019-03" db="EMBL/GenBank/DDBJ databases">
        <title>Long read genome sequence of the mycoparasitic Pythium oligandrum ATCC 38472 isolated from sugarbeet rhizosphere.</title>
        <authorList>
            <person name="Gaulin E."/>
        </authorList>
    </citation>
    <scope>NUCLEOTIDE SEQUENCE</scope>
    <source>
        <strain evidence="8">ATCC 38472_TT</strain>
    </source>
</reference>